<proteinExistence type="inferred from homology"/>
<gene>
    <name evidence="8" type="ORF">HMPREF0661_06460</name>
</gene>
<keyword evidence="3" id="KW-1003">Cell membrane</keyword>
<dbReference type="GO" id="GO:0005886">
    <property type="term" value="C:plasma membrane"/>
    <property type="evidence" value="ECO:0007669"/>
    <property type="project" value="UniProtKB-SubCell"/>
</dbReference>
<feature type="transmembrane region" description="Helical" evidence="7">
    <location>
        <begin position="28"/>
        <end position="46"/>
    </location>
</feature>
<name>A0A096AQ69_9BACT</name>
<dbReference type="RefSeq" id="WP_036864706.1">
    <property type="nucleotide sequence ID" value="NZ_JRNS01000335.1"/>
</dbReference>
<keyword evidence="5 7" id="KW-1133">Transmembrane helix</keyword>
<evidence type="ECO:0000256" key="5">
    <source>
        <dbReference type="ARBA" id="ARBA00022989"/>
    </source>
</evidence>
<sequence length="197" mass="21425">MDKDNISSTPNTQHPSPKGFYWEAFKTFFKIGAFTLGGGYAMISIIQNEVVVKRKWIPEDQFVDLIAVAQSCPGVLAANISVFVGYKMRKTPGALVTCLGAILPSFLIILCIALFFHQFMDIPWVAAIFRGIRPAVVALIAVPTFTLAKSAKISLANCWIPIVTAIAIWLLGVNPVYAILAAGLGGFLYGKFIKPTE</sequence>
<organism evidence="8 9">
    <name type="scientific">Prevotella melaninogenica DNF00666</name>
    <dbReference type="NCBI Taxonomy" id="1401073"/>
    <lineage>
        <taxon>Bacteria</taxon>
        <taxon>Pseudomonadati</taxon>
        <taxon>Bacteroidota</taxon>
        <taxon>Bacteroidia</taxon>
        <taxon>Bacteroidales</taxon>
        <taxon>Prevotellaceae</taxon>
        <taxon>Prevotella</taxon>
    </lineage>
</organism>
<evidence type="ECO:0000256" key="6">
    <source>
        <dbReference type="ARBA" id="ARBA00023136"/>
    </source>
</evidence>
<evidence type="ECO:0000256" key="1">
    <source>
        <dbReference type="ARBA" id="ARBA00004651"/>
    </source>
</evidence>
<dbReference type="PANTHER" id="PTHR43663:SF2">
    <property type="entry name" value="CHROMATE TRANSPORT PROTEIN-RELATED"/>
    <property type="match status" value="1"/>
</dbReference>
<dbReference type="Proteomes" id="UP000029578">
    <property type="component" value="Unassembled WGS sequence"/>
</dbReference>
<dbReference type="AlphaFoldDB" id="A0A096AQ69"/>
<feature type="transmembrane region" description="Helical" evidence="7">
    <location>
        <begin position="154"/>
        <end position="171"/>
    </location>
</feature>
<dbReference type="GO" id="GO:0015109">
    <property type="term" value="F:chromate transmembrane transporter activity"/>
    <property type="evidence" value="ECO:0007669"/>
    <property type="project" value="InterPro"/>
</dbReference>
<evidence type="ECO:0000256" key="3">
    <source>
        <dbReference type="ARBA" id="ARBA00022475"/>
    </source>
</evidence>
<keyword evidence="4 7" id="KW-0812">Transmembrane</keyword>
<dbReference type="InterPro" id="IPR003370">
    <property type="entry name" value="Chromate_transpt"/>
</dbReference>
<reference evidence="8 9" key="1">
    <citation type="submission" date="2014-07" db="EMBL/GenBank/DDBJ databases">
        <authorList>
            <person name="McCorrison J."/>
            <person name="Sanka R."/>
            <person name="Torralba M."/>
            <person name="Gillis M."/>
            <person name="Haft D.H."/>
            <person name="Methe B."/>
            <person name="Sutton G."/>
            <person name="Nelson K.E."/>
        </authorList>
    </citation>
    <scope>NUCLEOTIDE SEQUENCE [LARGE SCALE GENOMIC DNA]</scope>
    <source>
        <strain evidence="8 9">DNF00666</strain>
    </source>
</reference>
<keyword evidence="6 7" id="KW-0472">Membrane</keyword>
<evidence type="ECO:0000256" key="7">
    <source>
        <dbReference type="SAM" id="Phobius"/>
    </source>
</evidence>
<comment type="caution">
    <text evidence="8">The sequence shown here is derived from an EMBL/GenBank/DDBJ whole genome shotgun (WGS) entry which is preliminary data.</text>
</comment>
<feature type="transmembrane region" description="Helical" evidence="7">
    <location>
        <begin position="66"/>
        <end position="86"/>
    </location>
</feature>
<evidence type="ECO:0000256" key="4">
    <source>
        <dbReference type="ARBA" id="ARBA00022692"/>
    </source>
</evidence>
<comment type="subcellular location">
    <subcellularLocation>
        <location evidence="1">Cell membrane</location>
        <topology evidence="1">Multi-pass membrane protein</topology>
    </subcellularLocation>
</comment>
<dbReference type="Pfam" id="PF02417">
    <property type="entry name" value="Chromate_transp"/>
    <property type="match status" value="1"/>
</dbReference>
<protein>
    <submittedName>
        <fullName evidence="8">Chromate transporter</fullName>
    </submittedName>
</protein>
<feature type="transmembrane region" description="Helical" evidence="7">
    <location>
        <begin position="122"/>
        <end position="142"/>
    </location>
</feature>
<dbReference type="InterPro" id="IPR052518">
    <property type="entry name" value="CHR_Transporter"/>
</dbReference>
<comment type="similarity">
    <text evidence="2">Belongs to the chromate ion transporter (CHR) (TC 2.A.51) family.</text>
</comment>
<evidence type="ECO:0000313" key="8">
    <source>
        <dbReference type="EMBL" id="KGF48821.1"/>
    </source>
</evidence>
<dbReference type="EMBL" id="JRNS01000335">
    <property type="protein sequence ID" value="KGF48821.1"/>
    <property type="molecule type" value="Genomic_DNA"/>
</dbReference>
<evidence type="ECO:0000313" key="9">
    <source>
        <dbReference type="Proteomes" id="UP000029578"/>
    </source>
</evidence>
<evidence type="ECO:0000256" key="2">
    <source>
        <dbReference type="ARBA" id="ARBA00005262"/>
    </source>
</evidence>
<accession>A0A096AQ69</accession>
<feature type="transmembrane region" description="Helical" evidence="7">
    <location>
        <begin position="93"/>
        <end position="116"/>
    </location>
</feature>
<dbReference type="PANTHER" id="PTHR43663">
    <property type="entry name" value="CHROMATE TRANSPORT PROTEIN-RELATED"/>
    <property type="match status" value="1"/>
</dbReference>